<evidence type="ECO:0000313" key="7">
    <source>
        <dbReference type="EMBL" id="SIS40066.1"/>
    </source>
</evidence>
<evidence type="ECO:0000256" key="5">
    <source>
        <dbReference type="ARBA" id="ARBA00023136"/>
    </source>
</evidence>
<protein>
    <submittedName>
        <fullName evidence="7">ATP synthase protein I</fullName>
    </submittedName>
</protein>
<dbReference type="STRING" id="619304.SAMN05421760_10165"/>
<organism evidence="7 8">
    <name type="scientific">Neptunomonas antarctica</name>
    <dbReference type="NCBI Taxonomy" id="619304"/>
    <lineage>
        <taxon>Bacteria</taxon>
        <taxon>Pseudomonadati</taxon>
        <taxon>Pseudomonadota</taxon>
        <taxon>Gammaproteobacteria</taxon>
        <taxon>Oceanospirillales</taxon>
        <taxon>Oceanospirillaceae</taxon>
        <taxon>Neptunomonas</taxon>
    </lineage>
</organism>
<dbReference type="GO" id="GO:0005886">
    <property type="term" value="C:plasma membrane"/>
    <property type="evidence" value="ECO:0007669"/>
    <property type="project" value="UniProtKB-SubCell"/>
</dbReference>
<dbReference type="OrthoDB" id="5702716at2"/>
<feature type="transmembrane region" description="Helical" evidence="6">
    <location>
        <begin position="107"/>
        <end position="123"/>
    </location>
</feature>
<keyword evidence="5 6" id="KW-0472">Membrane</keyword>
<feature type="transmembrane region" description="Helical" evidence="6">
    <location>
        <begin position="84"/>
        <end position="101"/>
    </location>
</feature>
<evidence type="ECO:0000256" key="4">
    <source>
        <dbReference type="ARBA" id="ARBA00022989"/>
    </source>
</evidence>
<evidence type="ECO:0000313" key="8">
    <source>
        <dbReference type="Proteomes" id="UP000185999"/>
    </source>
</evidence>
<keyword evidence="3 6" id="KW-0812">Transmembrane</keyword>
<dbReference type="InterPro" id="IPR005598">
    <property type="entry name" value="ATP_synth_I"/>
</dbReference>
<gene>
    <name evidence="7" type="ORF">SAMN05421760_10165</name>
</gene>
<feature type="transmembrane region" description="Helical" evidence="6">
    <location>
        <begin position="20"/>
        <end position="37"/>
    </location>
</feature>
<evidence type="ECO:0000256" key="6">
    <source>
        <dbReference type="SAM" id="Phobius"/>
    </source>
</evidence>
<dbReference type="AlphaFoldDB" id="A0A1N7IST5"/>
<dbReference type="EMBL" id="FTOE01000001">
    <property type="protein sequence ID" value="SIS40066.1"/>
    <property type="molecule type" value="Genomic_DNA"/>
</dbReference>
<accession>A0A1N7IST5</accession>
<sequence>MNLKPGKHIQATRQRVGRIFLIQTLMVVIMAVIFLFYDLIAAYSVLLGGVIYLLPNSYFAWRILFSQQNGSPNRALADMYIGQIWKMAISIVCFSAVFILVRPLSPFSLFVTFILLQISGWYLQMKVNNRFLKL</sequence>
<proteinExistence type="predicted"/>
<reference evidence="8" key="1">
    <citation type="submission" date="2017-01" db="EMBL/GenBank/DDBJ databases">
        <authorList>
            <person name="Varghese N."/>
            <person name="Submissions S."/>
        </authorList>
    </citation>
    <scope>NUCLEOTIDE SEQUENCE [LARGE SCALE GENOMIC DNA]</scope>
    <source>
        <strain evidence="8">DSM 22306</strain>
    </source>
</reference>
<keyword evidence="4 6" id="KW-1133">Transmembrane helix</keyword>
<evidence type="ECO:0000256" key="1">
    <source>
        <dbReference type="ARBA" id="ARBA00004651"/>
    </source>
</evidence>
<comment type="subcellular location">
    <subcellularLocation>
        <location evidence="1">Cell membrane</location>
        <topology evidence="1">Multi-pass membrane protein</topology>
    </subcellularLocation>
</comment>
<dbReference type="RefSeq" id="WP_054339702.1">
    <property type="nucleotide sequence ID" value="NZ_FTOE01000001.1"/>
</dbReference>
<keyword evidence="2" id="KW-1003">Cell membrane</keyword>
<name>A0A1N7IST5_9GAMM</name>
<evidence type="ECO:0000256" key="2">
    <source>
        <dbReference type="ARBA" id="ARBA00022475"/>
    </source>
</evidence>
<feature type="transmembrane region" description="Helical" evidence="6">
    <location>
        <begin position="43"/>
        <end position="64"/>
    </location>
</feature>
<keyword evidence="8" id="KW-1185">Reference proteome</keyword>
<evidence type="ECO:0000256" key="3">
    <source>
        <dbReference type="ARBA" id="ARBA00022692"/>
    </source>
</evidence>
<dbReference type="Proteomes" id="UP000185999">
    <property type="component" value="Unassembled WGS sequence"/>
</dbReference>
<dbReference type="Pfam" id="PF03899">
    <property type="entry name" value="ATP-synt_I"/>
    <property type="match status" value="1"/>
</dbReference>